<feature type="non-terminal residue" evidence="2">
    <location>
        <position position="82"/>
    </location>
</feature>
<protein>
    <submittedName>
        <fullName evidence="2">Uncharacterized protein</fullName>
    </submittedName>
</protein>
<dbReference type="AlphaFoldDB" id="A0A401TLB9"/>
<dbReference type="EMBL" id="BEZZ01105524">
    <property type="protein sequence ID" value="GCC43413.1"/>
    <property type="molecule type" value="Genomic_DNA"/>
</dbReference>
<organism evidence="2 3">
    <name type="scientific">Chiloscyllium punctatum</name>
    <name type="common">Brownbanded bambooshark</name>
    <name type="synonym">Hemiscyllium punctatum</name>
    <dbReference type="NCBI Taxonomy" id="137246"/>
    <lineage>
        <taxon>Eukaryota</taxon>
        <taxon>Metazoa</taxon>
        <taxon>Chordata</taxon>
        <taxon>Craniata</taxon>
        <taxon>Vertebrata</taxon>
        <taxon>Chondrichthyes</taxon>
        <taxon>Elasmobranchii</taxon>
        <taxon>Galeomorphii</taxon>
        <taxon>Galeoidea</taxon>
        <taxon>Orectolobiformes</taxon>
        <taxon>Hemiscylliidae</taxon>
        <taxon>Chiloscyllium</taxon>
    </lineage>
</organism>
<keyword evidence="3" id="KW-1185">Reference proteome</keyword>
<dbReference type="Proteomes" id="UP000287033">
    <property type="component" value="Unassembled WGS sequence"/>
</dbReference>
<proteinExistence type="predicted"/>
<accession>A0A401TLB9</accession>
<feature type="non-terminal residue" evidence="2">
    <location>
        <position position="1"/>
    </location>
</feature>
<dbReference type="STRING" id="137246.A0A401TLB9"/>
<comment type="caution">
    <text evidence="2">The sequence shown here is derived from an EMBL/GenBank/DDBJ whole genome shotgun (WGS) entry which is preliminary data.</text>
</comment>
<evidence type="ECO:0000313" key="3">
    <source>
        <dbReference type="Proteomes" id="UP000287033"/>
    </source>
</evidence>
<sequence>PPQETMQKLTWLASERRLSQEADSEEENSQEDNSEPDDEEEEGDGLDLKGADGLLQEMADKEGRTLGFPTVRDQIRAGGCLP</sequence>
<evidence type="ECO:0000313" key="2">
    <source>
        <dbReference type="EMBL" id="GCC43413.1"/>
    </source>
</evidence>
<reference evidence="2 3" key="1">
    <citation type="journal article" date="2018" name="Nat. Ecol. Evol.">
        <title>Shark genomes provide insights into elasmobranch evolution and the origin of vertebrates.</title>
        <authorList>
            <person name="Hara Y"/>
            <person name="Yamaguchi K"/>
            <person name="Onimaru K"/>
            <person name="Kadota M"/>
            <person name="Koyanagi M"/>
            <person name="Keeley SD"/>
            <person name="Tatsumi K"/>
            <person name="Tanaka K"/>
            <person name="Motone F"/>
            <person name="Kageyama Y"/>
            <person name="Nozu R"/>
            <person name="Adachi N"/>
            <person name="Nishimura O"/>
            <person name="Nakagawa R"/>
            <person name="Tanegashima C"/>
            <person name="Kiyatake I"/>
            <person name="Matsumoto R"/>
            <person name="Murakumo K"/>
            <person name="Nishida K"/>
            <person name="Terakita A"/>
            <person name="Kuratani S"/>
            <person name="Sato K"/>
            <person name="Hyodo S Kuraku.S."/>
        </authorList>
    </citation>
    <scope>NUCLEOTIDE SEQUENCE [LARGE SCALE GENOMIC DNA]</scope>
</reference>
<feature type="compositionally biased region" description="Acidic residues" evidence="1">
    <location>
        <begin position="22"/>
        <end position="45"/>
    </location>
</feature>
<evidence type="ECO:0000256" key="1">
    <source>
        <dbReference type="SAM" id="MobiDB-lite"/>
    </source>
</evidence>
<gene>
    <name evidence="2" type="ORF">chiPu_0027501</name>
</gene>
<name>A0A401TLB9_CHIPU</name>
<feature type="region of interest" description="Disordered" evidence="1">
    <location>
        <begin position="1"/>
        <end position="82"/>
    </location>
</feature>